<evidence type="ECO:0000256" key="3">
    <source>
        <dbReference type="ARBA" id="ARBA00023163"/>
    </source>
</evidence>
<proteinExistence type="predicted"/>
<dbReference type="SUPFAM" id="SSF46689">
    <property type="entry name" value="Homeodomain-like"/>
    <property type="match status" value="1"/>
</dbReference>
<name>A0A0F0GGI7_LENAE</name>
<sequence length="190" mass="20675">MARPRKFEEQQVLRDVRDQFWAVGYEATSLDDLVRASGLGKGSLYGAFGDKHKLFMRTLDDYVTDSCAGLRQSLDESERAVDGLRGFLLAGAASLRQGCYLANSTTELAATDSEVAERARKAYEDIVELIAATVERAQREGDLPGGIEPTAFARTLQTAQQGLVYMGRSGLPAEQLAGVAQDLADRLLRA</sequence>
<protein>
    <submittedName>
        <fullName evidence="6">Transcriptional regulator</fullName>
    </submittedName>
</protein>
<dbReference type="OrthoDB" id="9805134at2"/>
<dbReference type="InterPro" id="IPR011075">
    <property type="entry name" value="TetR_C"/>
</dbReference>
<accession>A0A0F0GGI7</accession>
<dbReference type="InterPro" id="IPR009057">
    <property type="entry name" value="Homeodomain-like_sf"/>
</dbReference>
<dbReference type="PATRIC" id="fig|68170.10.peg.3091"/>
<evidence type="ECO:0000313" key="6">
    <source>
        <dbReference type="EMBL" id="KJK33243.1"/>
    </source>
</evidence>
<comment type="caution">
    <text evidence="6">The sequence shown here is derived from an EMBL/GenBank/DDBJ whole genome shotgun (WGS) entry which is preliminary data.</text>
</comment>
<keyword evidence="2 4" id="KW-0238">DNA-binding</keyword>
<evidence type="ECO:0000256" key="4">
    <source>
        <dbReference type="PROSITE-ProRule" id="PRU00335"/>
    </source>
</evidence>
<feature type="DNA-binding region" description="H-T-H motif" evidence="4">
    <location>
        <begin position="29"/>
        <end position="48"/>
    </location>
</feature>
<evidence type="ECO:0000256" key="2">
    <source>
        <dbReference type="ARBA" id="ARBA00023125"/>
    </source>
</evidence>
<evidence type="ECO:0000259" key="5">
    <source>
        <dbReference type="PROSITE" id="PS50977"/>
    </source>
</evidence>
<dbReference type="RefSeq" id="WP_045318361.1">
    <property type="nucleotide sequence ID" value="NZ_JYJG01000561.1"/>
</dbReference>
<dbReference type="PROSITE" id="PS50977">
    <property type="entry name" value="HTH_TETR_2"/>
    <property type="match status" value="1"/>
</dbReference>
<organism evidence="6 7">
    <name type="scientific">Lentzea aerocolonigenes</name>
    <name type="common">Lechevalieria aerocolonigenes</name>
    <name type="synonym">Saccharothrix aerocolonigenes</name>
    <dbReference type="NCBI Taxonomy" id="68170"/>
    <lineage>
        <taxon>Bacteria</taxon>
        <taxon>Bacillati</taxon>
        <taxon>Actinomycetota</taxon>
        <taxon>Actinomycetes</taxon>
        <taxon>Pseudonocardiales</taxon>
        <taxon>Pseudonocardiaceae</taxon>
        <taxon>Lentzea</taxon>
    </lineage>
</organism>
<keyword evidence="3" id="KW-0804">Transcription</keyword>
<dbReference type="AlphaFoldDB" id="A0A0F0GGI7"/>
<dbReference type="Pfam" id="PF00440">
    <property type="entry name" value="TetR_N"/>
    <property type="match status" value="1"/>
</dbReference>
<dbReference type="SUPFAM" id="SSF48498">
    <property type="entry name" value="Tetracyclin repressor-like, C-terminal domain"/>
    <property type="match status" value="1"/>
</dbReference>
<dbReference type="PANTHER" id="PTHR47506">
    <property type="entry name" value="TRANSCRIPTIONAL REGULATORY PROTEIN"/>
    <property type="match status" value="1"/>
</dbReference>
<dbReference type="GO" id="GO:0003677">
    <property type="term" value="F:DNA binding"/>
    <property type="evidence" value="ECO:0007669"/>
    <property type="project" value="UniProtKB-UniRule"/>
</dbReference>
<dbReference type="PANTHER" id="PTHR47506:SF1">
    <property type="entry name" value="HTH-TYPE TRANSCRIPTIONAL REGULATOR YJDC"/>
    <property type="match status" value="1"/>
</dbReference>
<evidence type="ECO:0000313" key="7">
    <source>
        <dbReference type="Proteomes" id="UP000033393"/>
    </source>
</evidence>
<reference evidence="6 7" key="1">
    <citation type="submission" date="2015-02" db="EMBL/GenBank/DDBJ databases">
        <authorList>
            <person name="Ju K.-S."/>
            <person name="Doroghazi J.R."/>
            <person name="Metcalf W."/>
        </authorList>
    </citation>
    <scope>NUCLEOTIDE SEQUENCE [LARGE SCALE GENOMIC DNA]</scope>
    <source>
        <strain evidence="6 7">NRRL B-16140</strain>
    </source>
</reference>
<dbReference type="InterPro" id="IPR023772">
    <property type="entry name" value="DNA-bd_HTH_TetR-type_CS"/>
</dbReference>
<dbReference type="Pfam" id="PF16925">
    <property type="entry name" value="TetR_C_13"/>
    <property type="match status" value="1"/>
</dbReference>
<dbReference type="PROSITE" id="PS01081">
    <property type="entry name" value="HTH_TETR_1"/>
    <property type="match status" value="1"/>
</dbReference>
<dbReference type="Gene3D" id="1.10.357.10">
    <property type="entry name" value="Tetracycline Repressor, domain 2"/>
    <property type="match status" value="1"/>
</dbReference>
<dbReference type="EMBL" id="JYJG01000561">
    <property type="protein sequence ID" value="KJK33243.1"/>
    <property type="molecule type" value="Genomic_DNA"/>
</dbReference>
<dbReference type="InterPro" id="IPR036271">
    <property type="entry name" value="Tet_transcr_reg_TetR-rel_C_sf"/>
</dbReference>
<evidence type="ECO:0000256" key="1">
    <source>
        <dbReference type="ARBA" id="ARBA00023015"/>
    </source>
</evidence>
<feature type="domain" description="HTH tetR-type" evidence="5">
    <location>
        <begin position="6"/>
        <end position="66"/>
    </location>
</feature>
<gene>
    <name evidence="6" type="ORF">UK23_46950</name>
</gene>
<keyword evidence="1" id="KW-0805">Transcription regulation</keyword>
<dbReference type="InterPro" id="IPR001647">
    <property type="entry name" value="HTH_TetR"/>
</dbReference>
<dbReference type="Gene3D" id="1.10.10.60">
    <property type="entry name" value="Homeodomain-like"/>
    <property type="match status" value="1"/>
</dbReference>
<keyword evidence="7" id="KW-1185">Reference proteome</keyword>
<dbReference type="Proteomes" id="UP000033393">
    <property type="component" value="Unassembled WGS sequence"/>
</dbReference>